<name>A0ABM6JQ40_9GAMM</name>
<sequence>MKHLTKRRLAFVVAAAMGIAGCADDGKDGADGAPGEPGPGPNPPVTESADITHITMISHAIEEGQVRYEFEVTNEDGVLVNGLGKAEAKFAEKTDRGVVLNRDGNVGGYTDSTKEGSSLTAIGDGHYEFIAAMPAVTAASEGIVWLRVGGDSETEIARSQPMVVDKPEMIHTSTTETCYSCHVDYGTSSMKHPSYTAINVEGEVDFVAGCLVCHNNVSRAEENGGYATNTLQKIGHINHQKFEKDFAVTNCYTCHAEPVINTSIAGNGCSDCHSSDSAASGIVMAMNDFDAREFHAKSENVGLAARQDSRSQHSTMLSDIYTPDSGVTYCTDLSLYQGESMLDIETLSADGTLSYTGGYMHGYNNKSIIGRETNSYATSYKGDGTKTMCYAASNFGINAPQIMASSRVTFAHGDDPSYDGVTFTSYSPVFAIADGKVTDYDRRHAVTSDSCSACHNEETNYHKNGGYSEGGYDCVACHNNGQNRMSSRHISLEGSEFASEQERINAGYIFNAAYGGEGWQATSGPGFGPMVHAMHWGASQTIVGSDDSGYLYNSSAELNAINCVSCHAEGIDLYAIPNQYMLAKTLAITEEGNPDTNNMASPITANCYACHDSASALNHMEQNGGEINAKVDEVPVWYEAVPQESCATCHAEGKSFGIDKFHVFER</sequence>
<evidence type="ECO:0000256" key="3">
    <source>
        <dbReference type="SAM" id="SignalP"/>
    </source>
</evidence>
<evidence type="ECO:0000256" key="2">
    <source>
        <dbReference type="SAM" id="MobiDB-lite"/>
    </source>
</evidence>
<evidence type="ECO:0000259" key="4">
    <source>
        <dbReference type="Pfam" id="PF22113"/>
    </source>
</evidence>
<dbReference type="EMBL" id="CP020472">
    <property type="protein sequence ID" value="ARD23953.1"/>
    <property type="molecule type" value="Genomic_DNA"/>
</dbReference>
<keyword evidence="6" id="KW-1185">Reference proteome</keyword>
<evidence type="ECO:0000313" key="6">
    <source>
        <dbReference type="Proteomes" id="UP000191820"/>
    </source>
</evidence>
<proteinExistence type="predicted"/>
<gene>
    <name evidence="5" type="ORF">SJ2017_3710</name>
</gene>
<feature type="domain" description="Outer membrane cytochrome MtrC/MtrF-like" evidence="4">
    <location>
        <begin position="443"/>
        <end position="662"/>
    </location>
</feature>
<evidence type="ECO:0000256" key="1">
    <source>
        <dbReference type="ARBA" id="ARBA00022729"/>
    </source>
</evidence>
<evidence type="ECO:0000313" key="5">
    <source>
        <dbReference type="EMBL" id="ARD23953.1"/>
    </source>
</evidence>
<reference evidence="5 6" key="1">
    <citation type="submission" date="2017-03" db="EMBL/GenBank/DDBJ databases">
        <title>Genome sequencing of Shewanella japonica KCTC 22435.</title>
        <authorList>
            <person name="Kim K.M."/>
        </authorList>
    </citation>
    <scope>NUCLEOTIDE SEQUENCE [LARGE SCALE GENOMIC DNA]</scope>
    <source>
        <strain evidence="5 6">KCTC 22435</strain>
    </source>
</reference>
<feature type="chain" id="PRO_5047276813" description="Outer membrane cytochrome MtrC/MtrF-like domain-containing protein" evidence="3">
    <location>
        <begin position="23"/>
        <end position="666"/>
    </location>
</feature>
<organism evidence="5 6">
    <name type="scientific">Shewanella japonica</name>
    <dbReference type="NCBI Taxonomy" id="93973"/>
    <lineage>
        <taxon>Bacteria</taxon>
        <taxon>Pseudomonadati</taxon>
        <taxon>Pseudomonadota</taxon>
        <taxon>Gammaproteobacteria</taxon>
        <taxon>Alteromonadales</taxon>
        <taxon>Shewanellaceae</taxon>
        <taxon>Shewanella</taxon>
    </lineage>
</organism>
<dbReference type="PANTHER" id="PTHR35038">
    <property type="entry name" value="DISSIMILATORY SULFITE REDUCTASE SIRA"/>
    <property type="match status" value="1"/>
</dbReference>
<accession>A0ABM6JQ40</accession>
<dbReference type="InterPro" id="IPR036280">
    <property type="entry name" value="Multihaem_cyt_sf"/>
</dbReference>
<dbReference type="PROSITE" id="PS51257">
    <property type="entry name" value="PROKAR_LIPOPROTEIN"/>
    <property type="match status" value="1"/>
</dbReference>
<feature type="region of interest" description="Disordered" evidence="2">
    <location>
        <begin position="27"/>
        <end position="47"/>
    </location>
</feature>
<dbReference type="SUPFAM" id="SSF48695">
    <property type="entry name" value="Multiheme cytochromes"/>
    <property type="match status" value="1"/>
</dbReference>
<dbReference type="InterPro" id="IPR054337">
    <property type="entry name" value="Mtrc-MtrF-like_dom_II/IV"/>
</dbReference>
<dbReference type="Gene3D" id="3.90.10.10">
    <property type="entry name" value="Cytochrome C3"/>
    <property type="match status" value="1"/>
</dbReference>
<dbReference type="InterPro" id="IPR051829">
    <property type="entry name" value="Multiheme_Cytochr_ET"/>
</dbReference>
<dbReference type="RefSeq" id="WP_080916928.1">
    <property type="nucleotide sequence ID" value="NZ_CP020472.1"/>
</dbReference>
<dbReference type="PANTHER" id="PTHR35038:SF8">
    <property type="entry name" value="C-TYPE POLYHEME CYTOCHROME OMCC"/>
    <property type="match status" value="1"/>
</dbReference>
<dbReference type="Pfam" id="PF22113">
    <property type="entry name" value="Mtrc-MtrF_II-IV_dom"/>
    <property type="match status" value="1"/>
</dbReference>
<feature type="signal peptide" evidence="3">
    <location>
        <begin position="1"/>
        <end position="22"/>
    </location>
</feature>
<keyword evidence="1 3" id="KW-0732">Signal</keyword>
<protein>
    <recommendedName>
        <fullName evidence="4">Outer membrane cytochrome MtrC/MtrF-like domain-containing protein</fullName>
    </recommendedName>
</protein>
<dbReference type="Proteomes" id="UP000191820">
    <property type="component" value="Chromosome"/>
</dbReference>